<dbReference type="SUPFAM" id="SSF52047">
    <property type="entry name" value="RNI-like"/>
    <property type="match status" value="1"/>
</dbReference>
<dbReference type="InterPro" id="IPR012677">
    <property type="entry name" value="Nucleotide-bd_a/b_plait_sf"/>
</dbReference>
<dbReference type="PANTHER" id="PTHR19321">
    <property type="entry name" value="PROTEIN REGULATOR OF CYTOKINESIS 1 PRC1-RELATED"/>
    <property type="match status" value="1"/>
</dbReference>
<sequence length="644" mass="73376">MYSSPCPGSRIAYRFTPTHRRSLRTTGVQDPLKLCQPAVDRLSSLPAELQDEILVRLDLRDAVRNSVLSRTWRDLWKSLSVLSLSFPIGTQPSVVDSILLPYIGPRVSLFNFCVNEASVGRIDDWLVALSRCRVESIHISNRLRSCDYFNLHSSIFSLGDLVSLRLVGCNIPPLPVGFTSFPALQELDLTFVNFPSNEDKQLEAIIRRSPFLHTLFMCNVCIPDGYPDSVIEAPNLRVLAFISEYDYGWRFGELSCLEYADVDALFCPQHEHDYGFSLLGLITFKGSPSSVQLPDVNMPYTLPFTFYNLKNLELRLNFGEMNSILFMFTLLRSCRNLQSIEIEDIDQSFEADWEFLNALWTHDMCSDLQTVHMMCISWLPNEISFMKLMLSKATLLRTLDVDRHPADFDDPIIDLLTCKRASAQARVLFGDEFNSFFARYETMVDHHIMFDHETKRSRGFGFIVFASEQVVDDLLANENMVDLAGSKLIWDEVGESDEDRDKMLLQLEQECLDVYRRKVDQASSSRSCLLQQLSNSKSELTRLLSALGESSISGAPDKTSGTIKEQLAAISPSLETLRRKKESRVKEFAHVQLQIQILRDEIAGDLHIGEQLETPHVNADDLSVRRLNEYLSELQALQKEKVVY</sequence>
<gene>
    <name evidence="6" type="primary">MAP65-1_0</name>
    <name evidence="6" type="ORF">Zm00014a_023380</name>
</gene>
<keyword evidence="3" id="KW-0694">RNA-binding</keyword>
<evidence type="ECO:0000259" key="4">
    <source>
        <dbReference type="PROSITE" id="PS50102"/>
    </source>
</evidence>
<protein>
    <submittedName>
        <fullName evidence="6">65-kDa microtubule-associated protein 1</fullName>
    </submittedName>
</protein>
<feature type="domain" description="RRM" evidence="4">
    <location>
        <begin position="431"/>
        <end position="510"/>
    </location>
</feature>
<evidence type="ECO:0000256" key="2">
    <source>
        <dbReference type="ARBA" id="ARBA00022701"/>
    </source>
</evidence>
<name>A0A3L6EHN6_MAIZE</name>
<dbReference type="PROSITE" id="PS50181">
    <property type="entry name" value="FBOX"/>
    <property type="match status" value="1"/>
</dbReference>
<dbReference type="GO" id="GO:0003723">
    <property type="term" value="F:RNA binding"/>
    <property type="evidence" value="ECO:0007669"/>
    <property type="project" value="UniProtKB-UniRule"/>
</dbReference>
<dbReference type="EMBL" id="NCVQ01000007">
    <property type="protein sequence ID" value="PWZ18747.1"/>
    <property type="molecule type" value="Genomic_DNA"/>
</dbReference>
<evidence type="ECO:0000256" key="1">
    <source>
        <dbReference type="ARBA" id="ARBA00006187"/>
    </source>
</evidence>
<dbReference type="Pfam" id="PF03999">
    <property type="entry name" value="MAP65_ASE1"/>
    <property type="match status" value="1"/>
</dbReference>
<dbReference type="AlphaFoldDB" id="A0A3L6EHN6"/>
<dbReference type="PROSITE" id="PS50102">
    <property type="entry name" value="RRM"/>
    <property type="match status" value="1"/>
</dbReference>
<evidence type="ECO:0000259" key="5">
    <source>
        <dbReference type="PROSITE" id="PS50181"/>
    </source>
</evidence>
<dbReference type="GO" id="GO:0000226">
    <property type="term" value="P:microtubule cytoskeleton organization"/>
    <property type="evidence" value="ECO:0007669"/>
    <property type="project" value="InterPro"/>
</dbReference>
<proteinExistence type="inferred from homology"/>
<dbReference type="SMART" id="SM00256">
    <property type="entry name" value="FBOX"/>
    <property type="match status" value="1"/>
</dbReference>
<keyword evidence="2" id="KW-0493">Microtubule</keyword>
<comment type="caution">
    <text evidence="6">The sequence shown here is derived from an EMBL/GenBank/DDBJ whole genome shotgun (WGS) entry which is preliminary data.</text>
</comment>
<dbReference type="InterPro" id="IPR032675">
    <property type="entry name" value="LRR_dom_sf"/>
</dbReference>
<dbReference type="Pfam" id="PF24758">
    <property type="entry name" value="LRR_At5g56370"/>
    <property type="match status" value="1"/>
</dbReference>
<dbReference type="InterPro" id="IPR000504">
    <property type="entry name" value="RRM_dom"/>
</dbReference>
<dbReference type="GO" id="GO:0005874">
    <property type="term" value="C:microtubule"/>
    <property type="evidence" value="ECO:0007669"/>
    <property type="project" value="UniProtKB-KW"/>
</dbReference>
<comment type="similarity">
    <text evidence="1">Belongs to the MAP65/ASE1 family.</text>
</comment>
<evidence type="ECO:0000256" key="3">
    <source>
        <dbReference type="PROSITE-ProRule" id="PRU00176"/>
    </source>
</evidence>
<dbReference type="InterPro" id="IPR001810">
    <property type="entry name" value="F-box_dom"/>
</dbReference>
<dbReference type="ExpressionAtlas" id="A0A3L6EHN6">
    <property type="expression patterns" value="baseline and differential"/>
</dbReference>
<dbReference type="Pfam" id="PF00646">
    <property type="entry name" value="F-box"/>
    <property type="match status" value="1"/>
</dbReference>
<dbReference type="GO" id="GO:0008017">
    <property type="term" value="F:microtubule binding"/>
    <property type="evidence" value="ECO:0007669"/>
    <property type="project" value="InterPro"/>
</dbReference>
<dbReference type="SUPFAM" id="SSF54928">
    <property type="entry name" value="RNA-binding domain, RBD"/>
    <property type="match status" value="1"/>
</dbReference>
<dbReference type="Gene3D" id="3.80.10.10">
    <property type="entry name" value="Ribonuclease Inhibitor"/>
    <property type="match status" value="1"/>
</dbReference>
<organism evidence="6">
    <name type="scientific">Zea mays</name>
    <name type="common">Maize</name>
    <dbReference type="NCBI Taxonomy" id="4577"/>
    <lineage>
        <taxon>Eukaryota</taxon>
        <taxon>Viridiplantae</taxon>
        <taxon>Streptophyta</taxon>
        <taxon>Embryophyta</taxon>
        <taxon>Tracheophyta</taxon>
        <taxon>Spermatophyta</taxon>
        <taxon>Magnoliopsida</taxon>
        <taxon>Liliopsida</taxon>
        <taxon>Poales</taxon>
        <taxon>Poaceae</taxon>
        <taxon>PACMAD clade</taxon>
        <taxon>Panicoideae</taxon>
        <taxon>Andropogonodae</taxon>
        <taxon>Andropogoneae</taxon>
        <taxon>Tripsacinae</taxon>
        <taxon>Zea</taxon>
    </lineage>
</organism>
<accession>A0A3L6EHN6</accession>
<dbReference type="InterPro" id="IPR007145">
    <property type="entry name" value="MAP65_Ase1_PRC1"/>
</dbReference>
<dbReference type="Proteomes" id="UP000251960">
    <property type="component" value="Chromosome 6"/>
</dbReference>
<dbReference type="Gene3D" id="3.30.70.330">
    <property type="match status" value="1"/>
</dbReference>
<dbReference type="InterPro" id="IPR035979">
    <property type="entry name" value="RBD_domain_sf"/>
</dbReference>
<feature type="domain" description="F-box" evidence="5">
    <location>
        <begin position="39"/>
        <end position="75"/>
    </location>
</feature>
<dbReference type="InterPro" id="IPR055411">
    <property type="entry name" value="LRR_FXL15/At3g58940/PEG3-like"/>
</dbReference>
<reference evidence="6" key="1">
    <citation type="journal article" date="2018" name="Nat. Genet.">
        <title>Extensive intraspecific gene order and gene structural variations between Mo17 and other maize genomes.</title>
        <authorList>
            <person name="Sun S."/>
            <person name="Zhou Y."/>
            <person name="Chen J."/>
            <person name="Shi J."/>
            <person name="Zhao H."/>
            <person name="Zhao H."/>
            <person name="Song W."/>
            <person name="Zhang M."/>
            <person name="Cui Y."/>
            <person name="Dong X."/>
            <person name="Liu H."/>
            <person name="Ma X."/>
            <person name="Jiao Y."/>
            <person name="Wang B."/>
            <person name="Wei X."/>
            <person name="Stein J.C."/>
            <person name="Glaubitz J.C."/>
            <person name="Lu F."/>
            <person name="Yu G."/>
            <person name="Liang C."/>
            <person name="Fengler K."/>
            <person name="Li B."/>
            <person name="Rafalski A."/>
            <person name="Schnable P.S."/>
            <person name="Ware D.H."/>
            <person name="Buckler E.S."/>
            <person name="Lai J."/>
        </authorList>
    </citation>
    <scope>NUCLEOTIDE SEQUENCE [LARGE SCALE GENOMIC DNA]</scope>
    <source>
        <tissue evidence="6">Seedling</tissue>
    </source>
</reference>
<dbReference type="PANTHER" id="PTHR19321:SF41">
    <property type="entry name" value="FASCETTO-RELATED"/>
    <property type="match status" value="1"/>
</dbReference>
<dbReference type="Pfam" id="PF00076">
    <property type="entry name" value="RRM_1"/>
    <property type="match status" value="1"/>
</dbReference>
<evidence type="ECO:0000313" key="6">
    <source>
        <dbReference type="EMBL" id="PWZ18747.1"/>
    </source>
</evidence>